<comment type="caution">
    <text evidence="2">The sequence shown here is derived from an EMBL/GenBank/DDBJ whole genome shotgun (WGS) entry which is preliminary data.</text>
</comment>
<dbReference type="EMBL" id="CADDTS010000031">
    <property type="protein sequence ID" value="CAB1215693.1"/>
    <property type="molecule type" value="Genomic_DNA"/>
</dbReference>
<keyword evidence="1" id="KW-1133">Transmembrane helix</keyword>
<name>A0A811GDR7_9GAMM</name>
<keyword evidence="1" id="KW-0812">Transmembrane</keyword>
<accession>A0A811GDR7</accession>
<feature type="transmembrane region" description="Helical" evidence="1">
    <location>
        <begin position="39"/>
        <end position="58"/>
    </location>
</feature>
<protein>
    <submittedName>
        <fullName evidence="2">Uncharacterized protein</fullName>
    </submittedName>
</protein>
<feature type="transmembrane region" description="Helical" evidence="1">
    <location>
        <begin position="74"/>
        <end position="91"/>
    </location>
</feature>
<organism evidence="2 3">
    <name type="scientific">Acinetobacter bouvetii</name>
    <dbReference type="NCBI Taxonomy" id="202951"/>
    <lineage>
        <taxon>Bacteria</taxon>
        <taxon>Pseudomonadati</taxon>
        <taxon>Pseudomonadota</taxon>
        <taxon>Gammaproteobacteria</taxon>
        <taxon>Moraxellales</taxon>
        <taxon>Moraxellaceae</taxon>
        <taxon>Acinetobacter</taxon>
    </lineage>
</organism>
<reference evidence="2 3" key="1">
    <citation type="submission" date="2020-02" db="EMBL/GenBank/DDBJ databases">
        <authorList>
            <person name="Chaudhuri R."/>
        </authorList>
    </citation>
    <scope>NUCLEOTIDE SEQUENCE [LARGE SCALE GENOMIC DNA]</scope>
    <source>
        <strain evidence="2">SFB21</strain>
    </source>
</reference>
<dbReference type="Proteomes" id="UP000489961">
    <property type="component" value="Unassembled WGS sequence"/>
</dbReference>
<dbReference type="AlphaFoldDB" id="A0A811GDR7"/>
<evidence type="ECO:0000313" key="2">
    <source>
        <dbReference type="EMBL" id="CAB1215693.1"/>
    </source>
</evidence>
<dbReference type="RefSeq" id="WP_254592219.1">
    <property type="nucleotide sequence ID" value="NZ_CADDTS010000031.1"/>
</dbReference>
<evidence type="ECO:0000313" key="3">
    <source>
        <dbReference type="Proteomes" id="UP000489961"/>
    </source>
</evidence>
<sequence length="95" mass="11244">MKWTQAINLSLSALFACLSFYSGLYLIDYFFYKHSQALILLLGIMLLVFTCLITPYSYERKQKGYDETMRFDKLLYYPPYHLVVVANFYLANQNI</sequence>
<keyword evidence="1" id="KW-0472">Membrane</keyword>
<proteinExistence type="predicted"/>
<feature type="transmembrane region" description="Helical" evidence="1">
    <location>
        <begin position="6"/>
        <end position="27"/>
    </location>
</feature>
<evidence type="ECO:0000256" key="1">
    <source>
        <dbReference type="SAM" id="Phobius"/>
    </source>
</evidence>
<dbReference type="PROSITE" id="PS51257">
    <property type="entry name" value="PROKAR_LIPOPROTEIN"/>
    <property type="match status" value="1"/>
</dbReference>
<gene>
    <name evidence="2" type="ORF">SFB21_1790</name>
</gene>